<feature type="repeat" description="WD" evidence="3">
    <location>
        <begin position="715"/>
        <end position="750"/>
    </location>
</feature>
<dbReference type="SUPFAM" id="SSF50978">
    <property type="entry name" value="WD40 repeat-like"/>
    <property type="match status" value="2"/>
</dbReference>
<dbReference type="PROSITE" id="PS50294">
    <property type="entry name" value="WD_REPEATS_REGION"/>
    <property type="match status" value="3"/>
</dbReference>
<feature type="repeat" description="WD" evidence="3">
    <location>
        <begin position="1024"/>
        <end position="1067"/>
    </location>
</feature>
<evidence type="ECO:0000256" key="2">
    <source>
        <dbReference type="ARBA" id="ARBA00022737"/>
    </source>
</evidence>
<dbReference type="Proteomes" id="UP000053429">
    <property type="component" value="Unassembled WGS sequence"/>
</dbReference>
<proteinExistence type="predicted"/>
<dbReference type="InterPro" id="IPR019775">
    <property type="entry name" value="WD40_repeat_CS"/>
</dbReference>
<dbReference type="InterPro" id="IPR015943">
    <property type="entry name" value="WD40/YVTN_repeat-like_dom_sf"/>
</dbReference>
<dbReference type="PANTHER" id="PTHR44156">
    <property type="entry name" value="SUPERNUMERARY LIMBS, ISOFORM B-RELATED"/>
    <property type="match status" value="1"/>
</dbReference>
<dbReference type="SUPFAM" id="SSF52540">
    <property type="entry name" value="P-loop containing nucleoside triphosphate hydrolases"/>
    <property type="match status" value="1"/>
</dbReference>
<feature type="repeat" description="WD" evidence="3">
    <location>
        <begin position="1203"/>
        <end position="1246"/>
    </location>
</feature>
<dbReference type="InterPro" id="IPR027417">
    <property type="entry name" value="P-loop_NTPase"/>
</dbReference>
<feature type="domain" description="Orc1-like AAA ATPase" evidence="4">
    <location>
        <begin position="173"/>
        <end position="305"/>
    </location>
</feature>
<dbReference type="Gene3D" id="2.130.10.10">
    <property type="entry name" value="YVTN repeat-like/Quinoprotein amine dehydrogenase"/>
    <property type="match status" value="3"/>
</dbReference>
<dbReference type="InterPro" id="IPR053299">
    <property type="entry name" value="ASTRA_WD_repeat"/>
</dbReference>
<protein>
    <recommendedName>
        <fullName evidence="4">Orc1-like AAA ATPase domain-containing protein</fullName>
    </recommendedName>
</protein>
<dbReference type="Pfam" id="PF13191">
    <property type="entry name" value="AAA_16"/>
    <property type="match status" value="1"/>
</dbReference>
<accession>A0A101U529</accession>
<gene>
    <name evidence="5" type="ORF">AQJ67_12550</name>
</gene>
<dbReference type="SMART" id="SM00320">
    <property type="entry name" value="WD40"/>
    <property type="match status" value="11"/>
</dbReference>
<feature type="repeat" description="WD" evidence="3">
    <location>
        <begin position="979"/>
        <end position="1022"/>
    </location>
</feature>
<evidence type="ECO:0000259" key="4">
    <source>
        <dbReference type="Pfam" id="PF13191"/>
    </source>
</evidence>
<dbReference type="STRING" id="661399.AQJ67_12550"/>
<dbReference type="Pfam" id="PF00400">
    <property type="entry name" value="WD40"/>
    <property type="match status" value="5"/>
</dbReference>
<reference evidence="5 6" key="1">
    <citation type="submission" date="2015-10" db="EMBL/GenBank/DDBJ databases">
        <title>Draft genome sequence of Streptomyces caeruleatus NRRL B-24802, type strain for the species Streptomyces caeruleatus.</title>
        <authorList>
            <person name="Ruckert C."/>
            <person name="Winkler A."/>
            <person name="Kalinowski J."/>
            <person name="Kampfer P."/>
            <person name="Glaeser S."/>
        </authorList>
    </citation>
    <scope>NUCLEOTIDE SEQUENCE [LARGE SCALE GENOMIC DNA]</scope>
    <source>
        <strain evidence="5 6">NRRL B-24802</strain>
    </source>
</reference>
<evidence type="ECO:0000256" key="1">
    <source>
        <dbReference type="ARBA" id="ARBA00022574"/>
    </source>
</evidence>
<name>A0A101U529_9ACTN</name>
<feature type="repeat" description="WD" evidence="3">
    <location>
        <begin position="760"/>
        <end position="801"/>
    </location>
</feature>
<dbReference type="InterPro" id="IPR001680">
    <property type="entry name" value="WD40_rpt"/>
</dbReference>
<dbReference type="InterPro" id="IPR020472">
    <property type="entry name" value="WD40_PAC1"/>
</dbReference>
<organism evidence="5 6">
    <name type="scientific">Streptomyces caeruleatus</name>
    <dbReference type="NCBI Taxonomy" id="661399"/>
    <lineage>
        <taxon>Bacteria</taxon>
        <taxon>Bacillati</taxon>
        <taxon>Actinomycetota</taxon>
        <taxon>Actinomycetes</taxon>
        <taxon>Kitasatosporales</taxon>
        <taxon>Streptomycetaceae</taxon>
        <taxon>Streptomyces</taxon>
    </lineage>
</organism>
<dbReference type="CDD" id="cd00200">
    <property type="entry name" value="WD40"/>
    <property type="match status" value="1"/>
</dbReference>
<dbReference type="AlphaFoldDB" id="A0A101U529"/>
<keyword evidence="6" id="KW-1185">Reference proteome</keyword>
<feature type="repeat" description="WD" evidence="3">
    <location>
        <begin position="691"/>
        <end position="713"/>
    </location>
</feature>
<evidence type="ECO:0000313" key="6">
    <source>
        <dbReference type="Proteomes" id="UP000053429"/>
    </source>
</evidence>
<dbReference type="EMBL" id="LMWY01000014">
    <property type="protein sequence ID" value="KUO04218.1"/>
    <property type="molecule type" value="Genomic_DNA"/>
</dbReference>
<dbReference type="InterPro" id="IPR036322">
    <property type="entry name" value="WD40_repeat_dom_sf"/>
</dbReference>
<keyword evidence="1 3" id="KW-0853">WD repeat</keyword>
<dbReference type="InterPro" id="IPR041664">
    <property type="entry name" value="AAA_16"/>
</dbReference>
<evidence type="ECO:0000313" key="5">
    <source>
        <dbReference type="EMBL" id="KUO04218.1"/>
    </source>
</evidence>
<keyword evidence="2" id="KW-0677">Repeat</keyword>
<sequence>MLAGTKVRRLLLMLDTCFSGQGGNELLATMAKLKNNWREKDAGLAVITSAQPNELAQTGAFPELLAEAVNSLATAGYTPPLLSLGAVVEATRNNPKRPDFQHIGWEIIGLTGEIPPFLPNAKHSNRLSHTDLALQRAAEWEEQDSRRDVEFRTRLLRRAMGHRDEERVGWWFSGRHKALRDITAWLAELPYGRPALVVTGDPGSGKTAVLGLLAAVSDPEYRRTVPLSGLGLSAELLPPPRAIRTAVYAQNLTDQQVVRALAAALRLPPVEAVADLLNHLNAGPEPDRPRVVLIDGLDEAATPSALCGQVLRPLMELAGARLRLLLGTRPHLLAPLGLDRGDQVDLDSPRYADPQAVLAYAVRNLIDAHPESPYLECENDLRLGVARAVAAAAGHSFLVARITAGTLAATPALPDPLDTVWRRSLPSAAADAMHRDLHQRFGPAADQILDLLRPLAYAEGQGLPWEDIWAPLAAELSGRRYTNEDLRQLRRDAGAYVVEAVEDGRSVYRLYHEAMAEYLRQGQDYGEAHRALTTGLRRTVPYRLDGSPDWGRAHPYALRHLAVHADHAGLLDGLVTEPEYLVHADADTLVLLLLGVRSDTARLHAAVYRASIQAHRHLEATGRRGILALDAARYNEPSLVEAFGSGVAERMWRPVAASGSLLSGNLLNAFTGPTEGVVAADCTVVDGREVVVTGSVDMSLRVWDLATGQPLGRPMTGHTKRVEAVACTTLDGRPVAVSGSSDETVRIWDLTACVPVGKPMTGHTKKVNAVACTTLNGRPIAVTGSETVRIWDLANGEPVGEPIDVGGRVTALAVAMTPSGPVAVTGLTNARVRVWDLASGLERGELEGGEGLYVTGLASTELGSDPVVIALTQANRAHVWNLETHRRLATLESREAHSHAVACTQVEGRPIAVVSSVDRTLAVWNLKARVRAGSFGNDGDGVTSLACTSLAGRPVVVCCSHDVVRVWDLSFSRPLGRPVTGHVRRVAAMDISKLNGLPVFVTGSHDRTVRIWDARTGSPIGKSMKGHRHNVQSMACTTLGGRSVAVTASLDGQVRVWDLERQATLVHLTDDHHELVNRVRCVVLNGRPVVVGAGRNDCLWTWDLETGKRLYPPVPSAGGADRRARRVMASTVADGRLIAITSGDGVTQFWDLADGCALAEIRHSALAIVCGDIGDRRVVVTSGRDATVQVRDLATGRLLGPPMTGHSKPAHSVRCGSLDGRPVAVTCSIDDTVRIWDLESCTPVGTLHVPGLSEAVLLDDTGRLACTFGSDVAVFTRR</sequence>
<evidence type="ECO:0000256" key="3">
    <source>
        <dbReference type="PROSITE-ProRule" id="PRU00221"/>
    </source>
</evidence>
<dbReference type="PRINTS" id="PR00320">
    <property type="entry name" value="GPROTEINBRPT"/>
</dbReference>
<comment type="caution">
    <text evidence="5">The sequence shown here is derived from an EMBL/GenBank/DDBJ whole genome shotgun (WGS) entry which is preliminary data.</text>
</comment>
<dbReference type="PROSITE" id="PS00678">
    <property type="entry name" value="WD_REPEATS_1"/>
    <property type="match status" value="4"/>
</dbReference>
<dbReference type="PROSITE" id="PS50082">
    <property type="entry name" value="WD_REPEATS_2"/>
    <property type="match status" value="6"/>
</dbReference>